<dbReference type="Proteomes" id="UP000675880">
    <property type="component" value="Unassembled WGS sequence"/>
</dbReference>
<comment type="caution">
    <text evidence="1">The sequence shown here is derived from an EMBL/GenBank/DDBJ whole genome shotgun (WGS) entry which is preliminary data.</text>
</comment>
<reference evidence="1 2" key="1">
    <citation type="submission" date="2021-02" db="EMBL/GenBank/DDBJ databases">
        <authorList>
            <person name="Han P."/>
        </authorList>
    </citation>
    <scope>NUCLEOTIDE SEQUENCE [LARGE SCALE GENOMIC DNA]</scope>
    <source>
        <strain evidence="1">Candidatus Nitrospira sp. ZN2</strain>
    </source>
</reference>
<sequence length="47" mass="5124">MNFRTIRSVLSRTVVRNNSQIHALHSGDGAARLQDDAAQGSAPFMLL</sequence>
<proteinExistence type="predicted"/>
<name>A0ABM8SBZ8_9BACT</name>
<keyword evidence="2" id="KW-1185">Reference proteome</keyword>
<evidence type="ECO:0000313" key="1">
    <source>
        <dbReference type="EMBL" id="CAE6800337.1"/>
    </source>
</evidence>
<evidence type="ECO:0000313" key="2">
    <source>
        <dbReference type="Proteomes" id="UP000675880"/>
    </source>
</evidence>
<dbReference type="EMBL" id="CAJNBJ010000021">
    <property type="protein sequence ID" value="CAE6800337.1"/>
    <property type="molecule type" value="Genomic_DNA"/>
</dbReference>
<organism evidence="1 2">
    <name type="scientific">Nitrospira defluvii</name>
    <dbReference type="NCBI Taxonomy" id="330214"/>
    <lineage>
        <taxon>Bacteria</taxon>
        <taxon>Pseudomonadati</taxon>
        <taxon>Nitrospirota</taxon>
        <taxon>Nitrospiria</taxon>
        <taxon>Nitrospirales</taxon>
        <taxon>Nitrospiraceae</taxon>
        <taxon>Nitrospira</taxon>
    </lineage>
</organism>
<accession>A0ABM8SBZ8</accession>
<gene>
    <name evidence="1" type="ORF">NSPZN2_80032</name>
</gene>
<protein>
    <submittedName>
        <fullName evidence="1">Uncharacterized protein</fullName>
    </submittedName>
</protein>